<organism evidence="6 7">
    <name type="scientific">Jiangella aurantiaca</name>
    <dbReference type="NCBI Taxonomy" id="2530373"/>
    <lineage>
        <taxon>Bacteria</taxon>
        <taxon>Bacillati</taxon>
        <taxon>Actinomycetota</taxon>
        <taxon>Actinomycetes</taxon>
        <taxon>Jiangellales</taxon>
        <taxon>Jiangellaceae</taxon>
        <taxon>Jiangella</taxon>
    </lineage>
</organism>
<dbReference type="PRINTS" id="PR00469">
    <property type="entry name" value="PNDRDTASEII"/>
</dbReference>
<dbReference type="EMBL" id="SMLB01000016">
    <property type="protein sequence ID" value="TDD69052.1"/>
    <property type="molecule type" value="Genomic_DNA"/>
</dbReference>
<proteinExistence type="predicted"/>
<dbReference type="PANTHER" id="PTHR43498:SF1">
    <property type="entry name" value="COB--COM HETERODISULFIDE REDUCTASE IRON-SULFUR SUBUNIT A"/>
    <property type="match status" value="1"/>
</dbReference>
<dbReference type="GO" id="GO:0046872">
    <property type="term" value="F:metal ion binding"/>
    <property type="evidence" value="ECO:0007669"/>
    <property type="project" value="UniProtKB-KW"/>
</dbReference>
<dbReference type="RefSeq" id="WP_132103670.1">
    <property type="nucleotide sequence ID" value="NZ_SMLB01000016.1"/>
</dbReference>
<evidence type="ECO:0000256" key="3">
    <source>
        <dbReference type="ARBA" id="ARBA00023002"/>
    </source>
</evidence>
<sequence length="505" mass="54030">MTTATSDFDVIVCGGGPSGFIAAIAAARSGARTLLVERYGFLGGMPTVSWLGPISPFYFRDERVIAGVPQEFVERMVAAGGSTGHIRCTNPHGSGSYLCFYDRETYKWTAMSMYLEAGGTPLLHTWIADALVEDGRVTGIVVANKSGRREIRAKVVVDATGDGDVAARAGAAHTVGNGAGRSQPATLMFDMTGVDTARVKQYMDDHLDDFEWASEFVPVSPYSDRLPQQHFVGQGFLDLVAKGLREDRLHLGRDSMLFLTTVQHGVLHFNSTRVADVDATDAESLTRGEIEGRRQVMSLSRYLIENVPGFERAALAGTGTALGIRESRHITGGYVLTGADVVGGARFDDVVSRGYFPIDIHNLTGKEGYEGGGTWRDLDDTYDVPMRSLIPRDLEGLVIAGRAISADHDAHGSFRTQGGVMAIGHAAGVLAATAAASSGQVRETDHRAVQERLLEQGASLRRDPEAVARDRKIAVDAVSEALAAGRISPAYLADAGTFTGRAPRL</sequence>
<dbReference type="GO" id="GO:0051539">
    <property type="term" value="F:4 iron, 4 sulfur cluster binding"/>
    <property type="evidence" value="ECO:0007669"/>
    <property type="project" value="UniProtKB-KW"/>
</dbReference>
<evidence type="ECO:0000256" key="2">
    <source>
        <dbReference type="ARBA" id="ARBA00022723"/>
    </source>
</evidence>
<dbReference type="InterPro" id="IPR036188">
    <property type="entry name" value="FAD/NAD-bd_sf"/>
</dbReference>
<dbReference type="Gene3D" id="3.50.50.60">
    <property type="entry name" value="FAD/NAD(P)-binding domain"/>
    <property type="match status" value="1"/>
</dbReference>
<keyword evidence="5" id="KW-0411">Iron-sulfur</keyword>
<keyword evidence="4" id="KW-0408">Iron</keyword>
<name>A0A4R5AGA9_9ACTN</name>
<comment type="caution">
    <text evidence="6">The sequence shown here is derived from an EMBL/GenBank/DDBJ whole genome shotgun (WGS) entry which is preliminary data.</text>
</comment>
<dbReference type="InterPro" id="IPR039650">
    <property type="entry name" value="HdrA-like"/>
</dbReference>
<reference evidence="6 7" key="1">
    <citation type="submission" date="2019-02" db="EMBL/GenBank/DDBJ databases">
        <title>Draft genome sequences of novel Actinobacteria.</title>
        <authorList>
            <person name="Sahin N."/>
            <person name="Ay H."/>
            <person name="Saygin H."/>
        </authorList>
    </citation>
    <scope>NUCLEOTIDE SEQUENCE [LARGE SCALE GENOMIC DNA]</scope>
    <source>
        <strain evidence="6 7">8K307</strain>
    </source>
</reference>
<evidence type="ECO:0000313" key="6">
    <source>
        <dbReference type="EMBL" id="TDD69052.1"/>
    </source>
</evidence>
<evidence type="ECO:0000256" key="4">
    <source>
        <dbReference type="ARBA" id="ARBA00023004"/>
    </source>
</evidence>
<keyword evidence="3" id="KW-0560">Oxidoreductase</keyword>
<keyword evidence="1" id="KW-0004">4Fe-4S</keyword>
<dbReference type="GO" id="GO:0016491">
    <property type="term" value="F:oxidoreductase activity"/>
    <property type="evidence" value="ECO:0007669"/>
    <property type="project" value="UniProtKB-KW"/>
</dbReference>
<evidence type="ECO:0000256" key="1">
    <source>
        <dbReference type="ARBA" id="ARBA00022485"/>
    </source>
</evidence>
<evidence type="ECO:0000313" key="7">
    <source>
        <dbReference type="Proteomes" id="UP000295217"/>
    </source>
</evidence>
<dbReference type="Proteomes" id="UP000295217">
    <property type="component" value="Unassembled WGS sequence"/>
</dbReference>
<dbReference type="PANTHER" id="PTHR43498">
    <property type="entry name" value="FERREDOXIN:COB-COM HETERODISULFIDE REDUCTASE SUBUNIT A"/>
    <property type="match status" value="1"/>
</dbReference>
<dbReference type="Pfam" id="PF12831">
    <property type="entry name" value="FAD_oxidored"/>
    <property type="match status" value="1"/>
</dbReference>
<dbReference type="AlphaFoldDB" id="A0A4R5AGA9"/>
<evidence type="ECO:0000256" key="5">
    <source>
        <dbReference type="ARBA" id="ARBA00023014"/>
    </source>
</evidence>
<keyword evidence="7" id="KW-1185">Reference proteome</keyword>
<gene>
    <name evidence="6" type="ORF">E1262_13540</name>
</gene>
<keyword evidence="2" id="KW-0479">Metal-binding</keyword>
<dbReference type="OrthoDB" id="177652at2"/>
<accession>A0A4R5AGA9</accession>
<dbReference type="SUPFAM" id="SSF51905">
    <property type="entry name" value="FAD/NAD(P)-binding domain"/>
    <property type="match status" value="1"/>
</dbReference>
<protein>
    <submittedName>
        <fullName evidence="6">FAD-dependent oxidoreductase</fullName>
    </submittedName>
</protein>